<keyword evidence="5" id="KW-0808">Transferase</keyword>
<sequence length="205" mass="21834">MNIYGASGHAKVIIDLVHSRMEEIHHVIDDNKAITGIYKYDVIHDLSPEVLRKKTIIAVGDNKTRKKISLNYGGDFFRGISHATAVVDETVELGKGSVVMANAAINADTIIGEHCILNTGCIVEHDCVLENFVHVSPGAVLAGGVKVGEGTHIGIGALVIPGIHIGKWCTIGAGSVIIDEVPDYATVVGNPGKVIKISEKRDEQI</sequence>
<proteinExistence type="inferred from homology"/>
<gene>
    <name evidence="5" type="ORF">SAMN06296241_1858</name>
</gene>
<dbReference type="Pfam" id="PF17836">
    <property type="entry name" value="PglD_N"/>
    <property type="match status" value="1"/>
</dbReference>
<organism evidence="5 6">
    <name type="scientific">Salinimicrobium sediminis</name>
    <dbReference type="NCBI Taxonomy" id="1343891"/>
    <lineage>
        <taxon>Bacteria</taxon>
        <taxon>Pseudomonadati</taxon>
        <taxon>Bacteroidota</taxon>
        <taxon>Flavobacteriia</taxon>
        <taxon>Flavobacteriales</taxon>
        <taxon>Flavobacteriaceae</taxon>
        <taxon>Salinimicrobium</taxon>
    </lineage>
</organism>
<evidence type="ECO:0000313" key="6">
    <source>
        <dbReference type="Proteomes" id="UP000219193"/>
    </source>
</evidence>
<dbReference type="Proteomes" id="UP000219193">
    <property type="component" value="Unassembled WGS sequence"/>
</dbReference>
<evidence type="ECO:0000256" key="2">
    <source>
        <dbReference type="PIRSR" id="PIRSR620019-1"/>
    </source>
</evidence>
<dbReference type="InterPro" id="IPR050179">
    <property type="entry name" value="Trans_hexapeptide_repeat"/>
</dbReference>
<dbReference type="GO" id="GO:0016740">
    <property type="term" value="F:transferase activity"/>
    <property type="evidence" value="ECO:0007669"/>
    <property type="project" value="UniProtKB-KW"/>
</dbReference>
<evidence type="ECO:0000313" key="5">
    <source>
        <dbReference type="EMBL" id="SOC80310.1"/>
    </source>
</evidence>
<feature type="binding site" evidence="3">
    <location>
        <position position="155"/>
    </location>
    <ligand>
        <name>acetyl-CoA</name>
        <dbReference type="ChEBI" id="CHEBI:57288"/>
    </ligand>
</feature>
<name>A0A285X4P0_9FLAO</name>
<dbReference type="Pfam" id="PF00132">
    <property type="entry name" value="Hexapep"/>
    <property type="match status" value="1"/>
</dbReference>
<dbReference type="SUPFAM" id="SSF51161">
    <property type="entry name" value="Trimeric LpxA-like enzymes"/>
    <property type="match status" value="1"/>
</dbReference>
<feature type="binding site" evidence="3">
    <location>
        <begin position="7"/>
        <end position="9"/>
    </location>
    <ligand>
        <name>substrate</name>
    </ligand>
</feature>
<feature type="site" description="Increases basicity of active site His" evidence="2">
    <location>
        <position position="126"/>
    </location>
</feature>
<keyword evidence="6" id="KW-1185">Reference proteome</keyword>
<feature type="domain" description="PglD N-terminal" evidence="4">
    <location>
        <begin position="3"/>
        <end position="68"/>
    </location>
</feature>
<evidence type="ECO:0000256" key="1">
    <source>
        <dbReference type="ARBA" id="ARBA00007274"/>
    </source>
</evidence>
<dbReference type="Gene3D" id="2.160.10.10">
    <property type="entry name" value="Hexapeptide repeat proteins"/>
    <property type="match status" value="1"/>
</dbReference>
<dbReference type="InterPro" id="IPR011004">
    <property type="entry name" value="Trimer_LpxA-like_sf"/>
</dbReference>
<reference evidence="6" key="1">
    <citation type="submission" date="2017-09" db="EMBL/GenBank/DDBJ databases">
        <authorList>
            <person name="Varghese N."/>
            <person name="Submissions S."/>
        </authorList>
    </citation>
    <scope>NUCLEOTIDE SEQUENCE [LARGE SCALE GENOMIC DNA]</scope>
    <source>
        <strain evidence="6">CGMCC 1.12641</strain>
    </source>
</reference>
<feature type="binding site" evidence="3">
    <location>
        <position position="60"/>
    </location>
    <ligand>
        <name>substrate</name>
    </ligand>
</feature>
<dbReference type="InterPro" id="IPR020019">
    <property type="entry name" value="AcTrfase_PglD-like"/>
</dbReference>
<dbReference type="OrthoDB" id="9794407at2"/>
<accession>A0A285X4P0</accession>
<dbReference type="EMBL" id="OCMF01000002">
    <property type="protein sequence ID" value="SOC80310.1"/>
    <property type="molecule type" value="Genomic_DNA"/>
</dbReference>
<feature type="active site" description="Proton acceptor" evidence="2">
    <location>
        <position position="125"/>
    </location>
</feature>
<evidence type="ECO:0000256" key="3">
    <source>
        <dbReference type="PIRSR" id="PIRSR620019-2"/>
    </source>
</evidence>
<dbReference type="InterPro" id="IPR001451">
    <property type="entry name" value="Hexapep"/>
</dbReference>
<dbReference type="AlphaFoldDB" id="A0A285X4P0"/>
<dbReference type="InterPro" id="IPR041561">
    <property type="entry name" value="PglD_N"/>
</dbReference>
<dbReference type="NCBIfam" id="TIGR03570">
    <property type="entry name" value="NeuD_NnaD"/>
    <property type="match status" value="1"/>
</dbReference>
<comment type="similarity">
    <text evidence="1">Belongs to the transferase hexapeptide repeat family.</text>
</comment>
<evidence type="ECO:0000259" key="4">
    <source>
        <dbReference type="Pfam" id="PF17836"/>
    </source>
</evidence>
<dbReference type="Gene3D" id="3.40.50.20">
    <property type="match status" value="1"/>
</dbReference>
<dbReference type="RefSeq" id="WP_097056091.1">
    <property type="nucleotide sequence ID" value="NZ_OCMF01000002.1"/>
</dbReference>
<protein>
    <submittedName>
        <fullName evidence="5">Acetyltransferase EpsM</fullName>
    </submittedName>
</protein>
<dbReference type="PANTHER" id="PTHR43300:SF7">
    <property type="entry name" value="UDP-N-ACETYLBACILLOSAMINE N-ACETYLTRANSFERASE"/>
    <property type="match status" value="1"/>
</dbReference>
<dbReference type="CDD" id="cd03360">
    <property type="entry name" value="LbH_AT_putative"/>
    <property type="match status" value="1"/>
</dbReference>
<dbReference type="PANTHER" id="PTHR43300">
    <property type="entry name" value="ACETYLTRANSFERASE"/>
    <property type="match status" value="1"/>
</dbReference>
<feature type="binding site" evidence="3">
    <location>
        <position position="134"/>
    </location>
    <ligand>
        <name>acetyl-CoA</name>
        <dbReference type="ChEBI" id="CHEBI:57288"/>
    </ligand>
</feature>